<protein>
    <submittedName>
        <fullName evidence="4">ABC transporter</fullName>
    </submittedName>
</protein>
<accession>A0A2R5FBI0</accession>
<proteinExistence type="predicted"/>
<feature type="transmembrane region" description="Helical" evidence="1">
    <location>
        <begin position="12"/>
        <end position="34"/>
    </location>
</feature>
<sequence>MKINRKLRIQLFMQNSIFVVLFLALVGLVGYLSYEFHGSRDITQSARNTLTEGSVNVLKQMKGPVSITVYASNDDTYRKGIVDFVTRYQRAKRDIQFKFVNPAENPKQAQEAGVRAEGEFVVEYKSKSEHLLPPIVEQDMTNLLVRLSREKSRNVMFLDGHGERRLNGLKNFDLGDFGKQLEKKGFKLSNPDLTLSPDVPANGAMLVIASPQVDIPEIEVNKIKKYIAEGGNLFWLIDQDSMHGLMPIAEQLGLQLTPGIVVDPMAAQYGGDYKMAFGVQYGDHPITQGFGLRTLFPMARQIDSNGQDRGWTVSHLVDVSATGWLETSPIEGTPKFDAKTDVGGPINIAVALERKIENKDQRVVVVGSGGFLANTFLGNGGNLDLGVNMINWLAGDDNLITIQPRPLKDVNITIPPGDKILAILIFFGFRLGLPIVLLITGVVIWLKRRKR</sequence>
<organism evidence="4 5">
    <name type="scientific">Novimethylophilus kurashikiensis</name>
    <dbReference type="NCBI Taxonomy" id="1825523"/>
    <lineage>
        <taxon>Bacteria</taxon>
        <taxon>Pseudomonadati</taxon>
        <taxon>Pseudomonadota</taxon>
        <taxon>Betaproteobacteria</taxon>
        <taxon>Nitrosomonadales</taxon>
        <taxon>Methylophilaceae</taxon>
        <taxon>Novimethylophilus</taxon>
    </lineage>
</organism>
<comment type="caution">
    <text evidence="4">The sequence shown here is derived from an EMBL/GenBank/DDBJ whole genome shotgun (WGS) entry which is preliminary data.</text>
</comment>
<dbReference type="Pfam" id="PF23357">
    <property type="entry name" value="DUF7088"/>
    <property type="match status" value="1"/>
</dbReference>
<dbReference type="InterPro" id="IPR055396">
    <property type="entry name" value="DUF7088"/>
</dbReference>
<keyword evidence="1" id="KW-0472">Membrane</keyword>
<keyword evidence="1" id="KW-1133">Transmembrane helix</keyword>
<gene>
    <name evidence="4" type="ORF">NMK_3178</name>
</gene>
<dbReference type="RefSeq" id="WP_109016715.1">
    <property type="nucleotide sequence ID" value="NZ_BDOQ01000019.1"/>
</dbReference>
<evidence type="ECO:0000259" key="2">
    <source>
        <dbReference type="Pfam" id="PF09822"/>
    </source>
</evidence>
<dbReference type="InterPro" id="IPR019196">
    <property type="entry name" value="ABC_transp_unknown"/>
</dbReference>
<evidence type="ECO:0000259" key="3">
    <source>
        <dbReference type="Pfam" id="PF23357"/>
    </source>
</evidence>
<feature type="transmembrane region" description="Helical" evidence="1">
    <location>
        <begin position="420"/>
        <end position="446"/>
    </location>
</feature>
<dbReference type="Pfam" id="PF09822">
    <property type="entry name" value="ABC_transp_aux"/>
    <property type="match status" value="1"/>
</dbReference>
<dbReference type="Proteomes" id="UP000245081">
    <property type="component" value="Unassembled WGS sequence"/>
</dbReference>
<dbReference type="SUPFAM" id="SSF52317">
    <property type="entry name" value="Class I glutamine amidotransferase-like"/>
    <property type="match status" value="1"/>
</dbReference>
<dbReference type="EMBL" id="BDOQ01000019">
    <property type="protein sequence ID" value="GBG15567.1"/>
    <property type="molecule type" value="Genomic_DNA"/>
</dbReference>
<dbReference type="OrthoDB" id="8530910at2"/>
<evidence type="ECO:0000313" key="5">
    <source>
        <dbReference type="Proteomes" id="UP000245081"/>
    </source>
</evidence>
<evidence type="ECO:0000256" key="1">
    <source>
        <dbReference type="SAM" id="Phobius"/>
    </source>
</evidence>
<keyword evidence="5" id="KW-1185">Reference proteome</keyword>
<dbReference type="AlphaFoldDB" id="A0A2R5FBI0"/>
<reference evidence="4 5" key="1">
    <citation type="journal article" date="2018" name="Environ. Microbiol.">
        <title>Isolation and genomic characterization of Novimethylophilus kurashikiensis gen. nov. sp. nov., a new lanthanide-dependent methylotrophic species of Methylophilaceae.</title>
        <authorList>
            <person name="Lv H."/>
            <person name="Sahin N."/>
            <person name="Tani A."/>
        </authorList>
    </citation>
    <scope>NUCLEOTIDE SEQUENCE [LARGE SCALE GENOMIC DNA]</scope>
    <source>
        <strain evidence="4 5">La2-4</strain>
    </source>
</reference>
<feature type="domain" description="ABC-type uncharacterised transport system" evidence="2">
    <location>
        <begin position="153"/>
        <end position="386"/>
    </location>
</feature>
<feature type="domain" description="DUF7088" evidence="3">
    <location>
        <begin position="46"/>
        <end position="122"/>
    </location>
</feature>
<dbReference type="InterPro" id="IPR029062">
    <property type="entry name" value="Class_I_gatase-like"/>
</dbReference>
<name>A0A2R5FBI0_9PROT</name>
<evidence type="ECO:0000313" key="4">
    <source>
        <dbReference type="EMBL" id="GBG15567.1"/>
    </source>
</evidence>
<keyword evidence="1" id="KW-0812">Transmembrane</keyword>